<keyword evidence="1" id="KW-0808">Transferase</keyword>
<gene>
    <name evidence="1" type="ORF">JCM19239_3829</name>
</gene>
<dbReference type="GO" id="GO:0016301">
    <property type="term" value="F:kinase activity"/>
    <property type="evidence" value="ECO:0007669"/>
    <property type="project" value="UniProtKB-KW"/>
</dbReference>
<accession>A0ABQ0J9V9</accession>
<dbReference type="Proteomes" id="UP000029223">
    <property type="component" value="Unassembled WGS sequence"/>
</dbReference>
<sequence>MTASNNESIFSTPLIRQTEQLNLQLERTILILDSCLDTQQCEEVRANLNDVLLELNSFKAIAALDKKQVSLVGAVEYSNLQVAINRFFSKLDVGEFEYRQLKQALNTNYVEIRNRFDDLFFVEHQHVLDTMKTSVNVIIAIFPLLSVIATQSSLAGGIDSRRRCEPVSL</sequence>
<dbReference type="EMBL" id="BBMS01000010">
    <property type="protein sequence ID" value="GAL25555.1"/>
    <property type="molecule type" value="Genomic_DNA"/>
</dbReference>
<comment type="caution">
    <text evidence="1">The sequence shown here is derived from an EMBL/GenBank/DDBJ whole genome shotgun (WGS) entry which is preliminary data.</text>
</comment>
<name>A0ABQ0J9V9_9VIBR</name>
<evidence type="ECO:0000313" key="2">
    <source>
        <dbReference type="Proteomes" id="UP000029223"/>
    </source>
</evidence>
<evidence type="ECO:0000313" key="1">
    <source>
        <dbReference type="EMBL" id="GAL25555.1"/>
    </source>
</evidence>
<keyword evidence="1" id="KW-0418">Kinase</keyword>
<reference evidence="2" key="1">
    <citation type="submission" date="2014-09" db="EMBL/GenBank/DDBJ databases">
        <title>Vibrio variabilis JCM 19239. (C206) whole genome shotgun sequence.</title>
        <authorList>
            <person name="Sawabe T."/>
            <person name="Meirelles P."/>
            <person name="Nakanishi M."/>
            <person name="Sayaka M."/>
            <person name="Hattori M."/>
            <person name="Ohkuma M."/>
        </authorList>
    </citation>
    <scope>NUCLEOTIDE SEQUENCE [LARGE SCALE GENOMIC DNA]</scope>
    <source>
        <strain evidence="2">JCM 19239</strain>
    </source>
</reference>
<organism evidence="1 2">
    <name type="scientific">Vibrio variabilis</name>
    <dbReference type="NCBI Taxonomy" id="990271"/>
    <lineage>
        <taxon>Bacteria</taxon>
        <taxon>Pseudomonadati</taxon>
        <taxon>Pseudomonadota</taxon>
        <taxon>Gammaproteobacteria</taxon>
        <taxon>Vibrionales</taxon>
        <taxon>Vibrionaceae</taxon>
        <taxon>Vibrio</taxon>
    </lineage>
</organism>
<reference evidence="2" key="2">
    <citation type="submission" date="2014-09" db="EMBL/GenBank/DDBJ databases">
        <authorList>
            <consortium name="NBRP consortium"/>
            <person name="Sawabe T."/>
            <person name="Meirelles P."/>
            <person name="Nakanishi M."/>
            <person name="Sayaka M."/>
            <person name="Hattori M."/>
            <person name="Ohkuma M."/>
        </authorList>
    </citation>
    <scope>NUCLEOTIDE SEQUENCE [LARGE SCALE GENOMIC DNA]</scope>
    <source>
        <strain evidence="2">JCM 19239</strain>
    </source>
</reference>
<proteinExistence type="predicted"/>
<protein>
    <submittedName>
        <fullName evidence="1">Sensory box sensor histidine kinase/response regulator</fullName>
    </submittedName>
</protein>
<keyword evidence="2" id="KW-1185">Reference proteome</keyword>